<dbReference type="PROSITE" id="PS00211">
    <property type="entry name" value="ABC_TRANSPORTER_1"/>
    <property type="match status" value="1"/>
</dbReference>
<dbReference type="PANTHER" id="PTHR42794">
    <property type="entry name" value="HEMIN IMPORT ATP-BINDING PROTEIN HMUV"/>
    <property type="match status" value="1"/>
</dbReference>
<evidence type="ECO:0000256" key="1">
    <source>
        <dbReference type="ARBA" id="ARBA00022448"/>
    </source>
</evidence>
<evidence type="ECO:0000313" key="7">
    <source>
        <dbReference type="EMBL" id="MFD1191621.1"/>
    </source>
</evidence>
<keyword evidence="3 7" id="KW-0067">ATP-binding</keyword>
<dbReference type="SMART" id="SM00382">
    <property type="entry name" value="AAA"/>
    <property type="match status" value="1"/>
</dbReference>
<dbReference type="Proteomes" id="UP001597216">
    <property type="component" value="Unassembled WGS sequence"/>
</dbReference>
<dbReference type="PROSITE" id="PS50893">
    <property type="entry name" value="ABC_TRANSPORTER_2"/>
    <property type="match status" value="1"/>
</dbReference>
<keyword evidence="1" id="KW-0813">Transport</keyword>
<comment type="function">
    <text evidence="5">Part of the ABC transporter complex HmuTUV involved in hemin import. Responsible for energy coupling to the transport system.</text>
</comment>
<organism evidence="7 8">
    <name type="scientific">Phenylobacterium conjunctum</name>
    <dbReference type="NCBI Taxonomy" id="1298959"/>
    <lineage>
        <taxon>Bacteria</taxon>
        <taxon>Pseudomonadati</taxon>
        <taxon>Pseudomonadota</taxon>
        <taxon>Alphaproteobacteria</taxon>
        <taxon>Caulobacterales</taxon>
        <taxon>Caulobacteraceae</taxon>
        <taxon>Phenylobacterium</taxon>
    </lineage>
</organism>
<evidence type="ECO:0000256" key="2">
    <source>
        <dbReference type="ARBA" id="ARBA00022741"/>
    </source>
</evidence>
<dbReference type="SUPFAM" id="SSF52540">
    <property type="entry name" value="P-loop containing nucleoside triphosphate hydrolases"/>
    <property type="match status" value="1"/>
</dbReference>
<evidence type="ECO:0000259" key="6">
    <source>
        <dbReference type="PROSITE" id="PS50893"/>
    </source>
</evidence>
<name>A0ABW3T5M9_9CAUL</name>
<dbReference type="EMBL" id="JBHTLQ010000031">
    <property type="protein sequence ID" value="MFD1191621.1"/>
    <property type="molecule type" value="Genomic_DNA"/>
</dbReference>
<protein>
    <submittedName>
        <fullName evidence="7">ABC transporter ATP-binding protein</fullName>
    </submittedName>
</protein>
<evidence type="ECO:0000256" key="5">
    <source>
        <dbReference type="ARBA" id="ARBA00037066"/>
    </source>
</evidence>
<dbReference type="RefSeq" id="WP_377353970.1">
    <property type="nucleotide sequence ID" value="NZ_JBHTLQ010000031.1"/>
</dbReference>
<gene>
    <name evidence="7" type="ORF">ACFQ27_13615</name>
</gene>
<dbReference type="GO" id="GO:0005524">
    <property type="term" value="F:ATP binding"/>
    <property type="evidence" value="ECO:0007669"/>
    <property type="project" value="UniProtKB-KW"/>
</dbReference>
<reference evidence="8" key="1">
    <citation type="journal article" date="2019" name="Int. J. Syst. Evol. Microbiol.">
        <title>The Global Catalogue of Microorganisms (GCM) 10K type strain sequencing project: providing services to taxonomists for standard genome sequencing and annotation.</title>
        <authorList>
            <consortium name="The Broad Institute Genomics Platform"/>
            <consortium name="The Broad Institute Genome Sequencing Center for Infectious Disease"/>
            <person name="Wu L."/>
            <person name="Ma J."/>
        </authorList>
    </citation>
    <scope>NUCLEOTIDE SEQUENCE [LARGE SCALE GENOMIC DNA]</scope>
    <source>
        <strain evidence="8">CCUG 55074</strain>
    </source>
</reference>
<accession>A0ABW3T5M9</accession>
<sequence>MSLKARHLQVRLGGHPVLAGIDAAFQPGQVTAILGPNGAGKSTLLTALAGLSRPDTGEVTLDDAPILALSPRDRARRLGFIPQTPELAWAVDVETLVGLGRIPFTGARGLGAEDEVEVGLALQACDVAGLARRDVTTLSGGERARVLLARALAGDPAWLLADEPLAGLDPGHALDACDLFRRLAHDQGRGVILTLHDLSLAARMADRILVLAEGRILADGPPEEALAPTVLEAAYGVRARLVEGDSGLFVEVFGRAP</sequence>
<evidence type="ECO:0000256" key="4">
    <source>
        <dbReference type="ARBA" id="ARBA00022967"/>
    </source>
</evidence>
<dbReference type="PANTHER" id="PTHR42794:SF1">
    <property type="entry name" value="HEMIN IMPORT ATP-BINDING PROTEIN HMUV"/>
    <property type="match status" value="1"/>
</dbReference>
<dbReference type="InterPro" id="IPR003439">
    <property type="entry name" value="ABC_transporter-like_ATP-bd"/>
</dbReference>
<dbReference type="CDD" id="cd03214">
    <property type="entry name" value="ABC_Iron-Siderophores_B12_Hemin"/>
    <property type="match status" value="1"/>
</dbReference>
<dbReference type="InterPro" id="IPR017871">
    <property type="entry name" value="ABC_transporter-like_CS"/>
</dbReference>
<dbReference type="InterPro" id="IPR027417">
    <property type="entry name" value="P-loop_NTPase"/>
</dbReference>
<keyword evidence="2" id="KW-0547">Nucleotide-binding</keyword>
<keyword evidence="8" id="KW-1185">Reference proteome</keyword>
<keyword evidence="4" id="KW-1278">Translocase</keyword>
<feature type="domain" description="ABC transporter" evidence="6">
    <location>
        <begin position="3"/>
        <end position="238"/>
    </location>
</feature>
<evidence type="ECO:0000256" key="3">
    <source>
        <dbReference type="ARBA" id="ARBA00022840"/>
    </source>
</evidence>
<comment type="caution">
    <text evidence="7">The sequence shown here is derived from an EMBL/GenBank/DDBJ whole genome shotgun (WGS) entry which is preliminary data.</text>
</comment>
<dbReference type="Pfam" id="PF00005">
    <property type="entry name" value="ABC_tran"/>
    <property type="match status" value="1"/>
</dbReference>
<evidence type="ECO:0000313" key="8">
    <source>
        <dbReference type="Proteomes" id="UP001597216"/>
    </source>
</evidence>
<proteinExistence type="predicted"/>
<dbReference type="InterPro" id="IPR003593">
    <property type="entry name" value="AAA+_ATPase"/>
</dbReference>
<dbReference type="Gene3D" id="3.40.50.300">
    <property type="entry name" value="P-loop containing nucleotide triphosphate hydrolases"/>
    <property type="match status" value="1"/>
</dbReference>